<dbReference type="Proteomes" id="UP001472677">
    <property type="component" value="Unassembled WGS sequence"/>
</dbReference>
<organism evidence="1 2">
    <name type="scientific">Hibiscus sabdariffa</name>
    <name type="common">roselle</name>
    <dbReference type="NCBI Taxonomy" id="183260"/>
    <lineage>
        <taxon>Eukaryota</taxon>
        <taxon>Viridiplantae</taxon>
        <taxon>Streptophyta</taxon>
        <taxon>Embryophyta</taxon>
        <taxon>Tracheophyta</taxon>
        <taxon>Spermatophyta</taxon>
        <taxon>Magnoliopsida</taxon>
        <taxon>eudicotyledons</taxon>
        <taxon>Gunneridae</taxon>
        <taxon>Pentapetalae</taxon>
        <taxon>rosids</taxon>
        <taxon>malvids</taxon>
        <taxon>Malvales</taxon>
        <taxon>Malvaceae</taxon>
        <taxon>Malvoideae</taxon>
        <taxon>Hibiscus</taxon>
    </lineage>
</organism>
<keyword evidence="2" id="KW-1185">Reference proteome</keyword>
<proteinExistence type="predicted"/>
<protein>
    <submittedName>
        <fullName evidence="1">Uncharacterized protein</fullName>
    </submittedName>
</protein>
<sequence length="75" mass="8453">MLLEVDNLAGVSVNTQVKCFVLYVVLQHEQVVCINHCFREGNRLAGRRYGCFGCMFGNGVFMVPSDEALHDMLKE</sequence>
<dbReference type="EMBL" id="JBBPBM010000024">
    <property type="protein sequence ID" value="KAK8541834.1"/>
    <property type="molecule type" value="Genomic_DNA"/>
</dbReference>
<evidence type="ECO:0000313" key="1">
    <source>
        <dbReference type="EMBL" id="KAK8541834.1"/>
    </source>
</evidence>
<gene>
    <name evidence="1" type="ORF">V6N12_014455</name>
</gene>
<accession>A0ABR2DN39</accession>
<comment type="caution">
    <text evidence="1">The sequence shown here is derived from an EMBL/GenBank/DDBJ whole genome shotgun (WGS) entry which is preliminary data.</text>
</comment>
<name>A0ABR2DN39_9ROSI</name>
<reference evidence="1 2" key="1">
    <citation type="journal article" date="2024" name="G3 (Bethesda)">
        <title>Genome assembly of Hibiscus sabdariffa L. provides insights into metabolisms of medicinal natural products.</title>
        <authorList>
            <person name="Kim T."/>
        </authorList>
    </citation>
    <scope>NUCLEOTIDE SEQUENCE [LARGE SCALE GENOMIC DNA]</scope>
    <source>
        <strain evidence="1">TK-2024</strain>
        <tissue evidence="1">Old leaves</tissue>
    </source>
</reference>
<evidence type="ECO:0000313" key="2">
    <source>
        <dbReference type="Proteomes" id="UP001472677"/>
    </source>
</evidence>